<name>A0ACB9LMS4_9MYRT</name>
<keyword evidence="2" id="KW-1185">Reference proteome</keyword>
<dbReference type="Proteomes" id="UP001057402">
    <property type="component" value="Chromosome 11"/>
</dbReference>
<sequence>MGFVSAPQLCQRLLLSPSLSSYPNPKPFSFASLRCRSQSNPPSSYSSSAAAASSFTWDEAFALQDPASPSYSVEDPSDLLPYFHKVRLCNRGVEKRWEFQPFVVDRGIAGYIHEGFAEHLRKFGDVFLFHREGSSAGRFGNHIELSPSLVSYEDRTDALAYVVKSLESGLIPGIRNELYPVRASFSGPVLLSLERAAAPYFGIKAYGVHMNGYVEKYGQHYLWIGKRSPEKQTYPGLLDHVVAGGLPHGVSCGENLMKECEEEAYIPRNISHRAIPVGAVSYCDIEGYRFKRDVLFCYDLELPQSFEPINQDGEVESFRLVPVSLVSNIIRRTHFFKPNCSLVIMDFLFRHGYIKPEYSGYLNLLASLRSGDCS</sequence>
<comment type="caution">
    <text evidence="1">The sequence shown here is derived from an EMBL/GenBank/DDBJ whole genome shotgun (WGS) entry which is preliminary data.</text>
</comment>
<evidence type="ECO:0000313" key="1">
    <source>
        <dbReference type="EMBL" id="KAI4312278.1"/>
    </source>
</evidence>
<reference evidence="2" key="1">
    <citation type="journal article" date="2023" name="Front. Plant Sci.">
        <title>Chromosomal-level genome assembly of Melastoma candidum provides insights into trichome evolution.</title>
        <authorList>
            <person name="Zhong Y."/>
            <person name="Wu W."/>
            <person name="Sun C."/>
            <person name="Zou P."/>
            <person name="Liu Y."/>
            <person name="Dai S."/>
            <person name="Zhou R."/>
        </authorList>
    </citation>
    <scope>NUCLEOTIDE SEQUENCE [LARGE SCALE GENOMIC DNA]</scope>
</reference>
<protein>
    <submittedName>
        <fullName evidence="1">Uncharacterized protein</fullName>
    </submittedName>
</protein>
<evidence type="ECO:0000313" key="2">
    <source>
        <dbReference type="Proteomes" id="UP001057402"/>
    </source>
</evidence>
<gene>
    <name evidence="1" type="ORF">MLD38_037104</name>
</gene>
<proteinExistence type="predicted"/>
<dbReference type="EMBL" id="CM042890">
    <property type="protein sequence ID" value="KAI4312278.1"/>
    <property type="molecule type" value="Genomic_DNA"/>
</dbReference>
<organism evidence="1 2">
    <name type="scientific">Melastoma candidum</name>
    <dbReference type="NCBI Taxonomy" id="119954"/>
    <lineage>
        <taxon>Eukaryota</taxon>
        <taxon>Viridiplantae</taxon>
        <taxon>Streptophyta</taxon>
        <taxon>Embryophyta</taxon>
        <taxon>Tracheophyta</taxon>
        <taxon>Spermatophyta</taxon>
        <taxon>Magnoliopsida</taxon>
        <taxon>eudicotyledons</taxon>
        <taxon>Gunneridae</taxon>
        <taxon>Pentapetalae</taxon>
        <taxon>rosids</taxon>
        <taxon>malvids</taxon>
        <taxon>Myrtales</taxon>
        <taxon>Melastomataceae</taxon>
        <taxon>Melastomatoideae</taxon>
        <taxon>Melastomateae</taxon>
        <taxon>Melastoma</taxon>
    </lineage>
</organism>
<accession>A0ACB9LMS4</accession>